<dbReference type="Pfam" id="PF07715">
    <property type="entry name" value="Plug"/>
    <property type="match status" value="1"/>
</dbReference>
<name>A0A7X5XRW4_9SPHN</name>
<keyword evidence="3 11" id="KW-1134">Transmembrane beta strand</keyword>
<feature type="chain" id="PRO_5031067501" evidence="13">
    <location>
        <begin position="28"/>
        <end position="759"/>
    </location>
</feature>
<reference evidence="16 17" key="1">
    <citation type="submission" date="2020-03" db="EMBL/GenBank/DDBJ databases">
        <title>Genomic Encyclopedia of Type Strains, Phase IV (KMG-IV): sequencing the most valuable type-strain genomes for metagenomic binning, comparative biology and taxonomic classification.</title>
        <authorList>
            <person name="Goeker M."/>
        </authorList>
    </citation>
    <scope>NUCLEOTIDE SEQUENCE [LARGE SCALE GENOMIC DNA]</scope>
    <source>
        <strain evidence="16 17">DSM 25229</strain>
    </source>
</reference>
<dbReference type="Gene3D" id="2.40.170.20">
    <property type="entry name" value="TonB-dependent receptor, beta-barrel domain"/>
    <property type="match status" value="1"/>
</dbReference>
<dbReference type="AlphaFoldDB" id="A0A7X5XRW4"/>
<keyword evidence="10 11" id="KW-0998">Cell outer membrane</keyword>
<feature type="domain" description="TonB-dependent receptor-like beta-barrel" evidence="14">
    <location>
        <begin position="281"/>
        <end position="724"/>
    </location>
</feature>
<evidence type="ECO:0000259" key="15">
    <source>
        <dbReference type="Pfam" id="PF07715"/>
    </source>
</evidence>
<dbReference type="InterPro" id="IPR000531">
    <property type="entry name" value="Beta-barrel_TonB"/>
</dbReference>
<organism evidence="16 17">
    <name type="scientific">Sphingopyxis italica</name>
    <dbReference type="NCBI Taxonomy" id="1129133"/>
    <lineage>
        <taxon>Bacteria</taxon>
        <taxon>Pseudomonadati</taxon>
        <taxon>Pseudomonadota</taxon>
        <taxon>Alphaproteobacteria</taxon>
        <taxon>Sphingomonadales</taxon>
        <taxon>Sphingomonadaceae</taxon>
        <taxon>Sphingopyxis</taxon>
    </lineage>
</organism>
<protein>
    <submittedName>
        <fullName evidence="16">Iron complex outermembrane receptor protein</fullName>
    </submittedName>
</protein>
<keyword evidence="16" id="KW-0675">Receptor</keyword>
<dbReference type="SUPFAM" id="SSF56935">
    <property type="entry name" value="Porins"/>
    <property type="match status" value="1"/>
</dbReference>
<accession>A0A7X5XRW4</accession>
<dbReference type="PANTHER" id="PTHR32552">
    <property type="entry name" value="FERRICHROME IRON RECEPTOR-RELATED"/>
    <property type="match status" value="1"/>
</dbReference>
<keyword evidence="5 11" id="KW-0812">Transmembrane</keyword>
<dbReference type="Proteomes" id="UP000535078">
    <property type="component" value="Unassembled WGS sequence"/>
</dbReference>
<evidence type="ECO:0000256" key="12">
    <source>
        <dbReference type="RuleBase" id="RU003357"/>
    </source>
</evidence>
<dbReference type="GO" id="GO:0006826">
    <property type="term" value="P:iron ion transport"/>
    <property type="evidence" value="ECO:0007669"/>
    <property type="project" value="UniProtKB-KW"/>
</dbReference>
<evidence type="ECO:0000313" key="16">
    <source>
        <dbReference type="EMBL" id="NJB90175.1"/>
    </source>
</evidence>
<evidence type="ECO:0000256" key="8">
    <source>
        <dbReference type="ARBA" id="ARBA00023077"/>
    </source>
</evidence>
<evidence type="ECO:0000256" key="9">
    <source>
        <dbReference type="ARBA" id="ARBA00023136"/>
    </source>
</evidence>
<keyword evidence="6" id="KW-0408">Iron</keyword>
<evidence type="ECO:0000256" key="11">
    <source>
        <dbReference type="PROSITE-ProRule" id="PRU01360"/>
    </source>
</evidence>
<evidence type="ECO:0000259" key="14">
    <source>
        <dbReference type="Pfam" id="PF00593"/>
    </source>
</evidence>
<evidence type="ECO:0000256" key="10">
    <source>
        <dbReference type="ARBA" id="ARBA00023237"/>
    </source>
</evidence>
<dbReference type="Pfam" id="PF00593">
    <property type="entry name" value="TonB_dep_Rec_b-barrel"/>
    <property type="match status" value="1"/>
</dbReference>
<keyword evidence="17" id="KW-1185">Reference proteome</keyword>
<evidence type="ECO:0000256" key="5">
    <source>
        <dbReference type="ARBA" id="ARBA00022692"/>
    </source>
</evidence>
<comment type="subcellular location">
    <subcellularLocation>
        <location evidence="1 11">Cell outer membrane</location>
        <topology evidence="1 11">Multi-pass membrane protein</topology>
    </subcellularLocation>
</comment>
<evidence type="ECO:0000256" key="13">
    <source>
        <dbReference type="SAM" id="SignalP"/>
    </source>
</evidence>
<dbReference type="InterPro" id="IPR036942">
    <property type="entry name" value="Beta-barrel_TonB_sf"/>
</dbReference>
<evidence type="ECO:0000256" key="2">
    <source>
        <dbReference type="ARBA" id="ARBA00022448"/>
    </source>
</evidence>
<dbReference type="PROSITE" id="PS52016">
    <property type="entry name" value="TONB_DEPENDENT_REC_3"/>
    <property type="match status" value="1"/>
</dbReference>
<dbReference type="RefSeq" id="WP_167921653.1">
    <property type="nucleotide sequence ID" value="NZ_JAATIT010000003.1"/>
</dbReference>
<feature type="signal peptide" evidence="13">
    <location>
        <begin position="1"/>
        <end position="27"/>
    </location>
</feature>
<dbReference type="InterPro" id="IPR039426">
    <property type="entry name" value="TonB-dep_rcpt-like"/>
</dbReference>
<keyword evidence="4" id="KW-0410">Iron transport</keyword>
<keyword evidence="9 11" id="KW-0472">Membrane</keyword>
<dbReference type="PANTHER" id="PTHR32552:SF81">
    <property type="entry name" value="TONB-DEPENDENT OUTER MEMBRANE RECEPTOR"/>
    <property type="match status" value="1"/>
</dbReference>
<proteinExistence type="inferred from homology"/>
<evidence type="ECO:0000256" key="1">
    <source>
        <dbReference type="ARBA" id="ARBA00004571"/>
    </source>
</evidence>
<keyword evidence="2 11" id="KW-0813">Transport</keyword>
<keyword evidence="7" id="KW-0406">Ion transport</keyword>
<dbReference type="CDD" id="cd01347">
    <property type="entry name" value="ligand_gated_channel"/>
    <property type="match status" value="1"/>
</dbReference>
<dbReference type="GO" id="GO:0009279">
    <property type="term" value="C:cell outer membrane"/>
    <property type="evidence" value="ECO:0007669"/>
    <property type="project" value="UniProtKB-SubCell"/>
</dbReference>
<keyword evidence="8 12" id="KW-0798">TonB box</keyword>
<evidence type="ECO:0000313" key="17">
    <source>
        <dbReference type="Proteomes" id="UP000535078"/>
    </source>
</evidence>
<evidence type="ECO:0000256" key="4">
    <source>
        <dbReference type="ARBA" id="ARBA00022496"/>
    </source>
</evidence>
<evidence type="ECO:0000256" key="6">
    <source>
        <dbReference type="ARBA" id="ARBA00023004"/>
    </source>
</evidence>
<sequence length="759" mass="82432">MRTRGYLFRASAAWVVGMALTAAPAMAQTEPAPVGETSDPTDIIVTATKRNENLSQVPIAVSVTTDEDIAAKGIVRPQDYLISTPNVTFIDEATGDSFTNIRGQTSVRNSDPNVAVVIDGVQLSSLKQFNQDLFNIQQIEVLKGPQSAIYGRNAAAGAIVVTTKLPREELGGSFLAGYGSWNTARAQAEVSGPLTDTLGFGLAASFRDTDGPFTNITTGEKPYRLRTVLGQARLYWEPADGLTVDFKLSGHDTKGGSTALQSQFVGLPIGGIPVNELDADRTDLPFVTNVEGQLDEWLVAGSLKIDYDMGWATITSVTAADKLYQFFGGDSPPYLADSGSPGATVQGYKYRDRNFSQELRLTSASDQRFRWQVGLYYLNFKRGQISELNQDLVGVVPPSDGIDAPGDPIIGATVSYARQSYKTESFAPFASVQFDVTDQLHLNLAGRYDIEKRSVVELAPDAINPVTGANYNLCIQARGPGTTLADCQASETFKEFEPKASISYDLGRTGSVYASYGKGFKSGGFNPLGSRAALLAVAPPGAQVFVQDQFEPEKSTSWEVGTKLRLFDRSLSLNLAAFTTNVSGAQQFEFFPSAGLQTTTSIDKVRLRGFEVDFNWRIPGGPQIFGAYGYTDGKVRAFAANPAYVGNRAPNAAKYNLNAGITHDFELGNDLMLTPRVEYTRIGSIWWDVINTPGSRRSPVDLVDARLTLAKADRWSLSIFGKNIFNEKYNRSVLPLLGVFQLTSRAETRHLGVEGRFNF</sequence>
<gene>
    <name evidence="16" type="ORF">GGR90_002369</name>
</gene>
<dbReference type="EMBL" id="JAATIT010000003">
    <property type="protein sequence ID" value="NJB90175.1"/>
    <property type="molecule type" value="Genomic_DNA"/>
</dbReference>
<comment type="caution">
    <text evidence="16">The sequence shown here is derived from an EMBL/GenBank/DDBJ whole genome shotgun (WGS) entry which is preliminary data.</text>
</comment>
<dbReference type="InterPro" id="IPR012910">
    <property type="entry name" value="Plug_dom"/>
</dbReference>
<feature type="domain" description="TonB-dependent receptor plug" evidence="15">
    <location>
        <begin position="54"/>
        <end position="158"/>
    </location>
</feature>
<keyword evidence="13" id="KW-0732">Signal</keyword>
<comment type="similarity">
    <text evidence="11 12">Belongs to the TonB-dependent receptor family.</text>
</comment>
<evidence type="ECO:0000256" key="3">
    <source>
        <dbReference type="ARBA" id="ARBA00022452"/>
    </source>
</evidence>
<evidence type="ECO:0000256" key="7">
    <source>
        <dbReference type="ARBA" id="ARBA00023065"/>
    </source>
</evidence>